<evidence type="ECO:0000256" key="6">
    <source>
        <dbReference type="SAM" id="SignalP"/>
    </source>
</evidence>
<feature type="domain" description="PKD" evidence="7">
    <location>
        <begin position="402"/>
        <end position="469"/>
    </location>
</feature>
<dbReference type="Gene3D" id="2.60.40.10">
    <property type="entry name" value="Immunoglobulins"/>
    <property type="match status" value="14"/>
</dbReference>
<dbReference type="CDD" id="cd00146">
    <property type="entry name" value="PKD"/>
    <property type="match status" value="13"/>
</dbReference>
<feature type="domain" description="PKD" evidence="7">
    <location>
        <begin position="1099"/>
        <end position="1168"/>
    </location>
</feature>
<name>A0ABZ2XVC8_9RHOB</name>
<feature type="domain" description="PKD" evidence="7">
    <location>
        <begin position="750"/>
        <end position="817"/>
    </location>
</feature>
<feature type="domain" description="PKD" evidence="7">
    <location>
        <begin position="1393"/>
        <end position="1433"/>
    </location>
</feature>
<dbReference type="SMART" id="SM00089">
    <property type="entry name" value="PKD"/>
    <property type="match status" value="15"/>
</dbReference>
<evidence type="ECO:0000313" key="9">
    <source>
        <dbReference type="Proteomes" id="UP001623232"/>
    </source>
</evidence>
<dbReference type="InterPro" id="IPR000601">
    <property type="entry name" value="PKD_dom"/>
</dbReference>
<dbReference type="SUPFAM" id="SSF49299">
    <property type="entry name" value="PKD domain"/>
    <property type="match status" value="14"/>
</dbReference>
<evidence type="ECO:0000313" key="8">
    <source>
        <dbReference type="EMBL" id="WZK89653.1"/>
    </source>
</evidence>
<comment type="subcellular location">
    <subcellularLocation>
        <location evidence="1">Membrane</location>
        <topology evidence="1">Multi-pass membrane protein</topology>
    </subcellularLocation>
</comment>
<dbReference type="PANTHER" id="PTHR46730:SF4">
    <property type="entry name" value="POLYCYSTIC KIDNEY DISEASE PROTEIN 1-LIKE 1"/>
    <property type="match status" value="1"/>
</dbReference>
<feature type="domain" description="PKD" evidence="7">
    <location>
        <begin position="1207"/>
        <end position="1267"/>
    </location>
</feature>
<evidence type="ECO:0000259" key="7">
    <source>
        <dbReference type="PROSITE" id="PS50093"/>
    </source>
</evidence>
<keyword evidence="9" id="KW-1185">Reference proteome</keyword>
<sequence length="1629" mass="171216">MTAQFTRRATRAVALAVATVLSLAPVADADGPGLDTGKLVVYGALAPSREGDVDRREQVFFSVPKGLRDRIYIRVFDPETSGQDDFTYGGTGNAETAFRVFGGEGAFSAAERPVAVADDAREPRLTKSVPVTGPGKMLTEKLYGNDRATDQRWVTLTGVRTRQGEIIGERAWFRIDVQGTGGDDGNGFTVGVSLSRDRDRAPDGLEMFSYQPTVRWEAGATPTQVWFDAPKPGKLTVQSFDGANGRLALLTQYKDIDLPISGQDHWRSAEVMVDESNLSLSLSGGFETPNDVTLAVYDSDGNPLPLRMPPLRAPEPERPTAVGTARPLADCRSVAFDGNLSRGLTPLGVEWSFGDGQSAQDAVIAYRYSEPGRYTARLRVLEEGIRPGRGAEIDVPVHVRNAPVAVAGADIVVAPGQAVTFEGGGSNPSDSPITRYRWSFGDGTLAQSVRATHVYAQPGQYRAVLRVEDDSQHPCNFGVATRLVAVNFAPVAEAGTDQSAVVDQPVFLSGAASYDVDGAVGAWQWDMGDGTVLNGTNVSHIYRDSGVYTVRLTVTDNSGVANASAVDHLQISVNAPPVPVFAIPDRPVSVSEAALLDAGASSDADGQILSYIWDFGDGASGEGPLVTYAWTQAGEFTVTLTVIDNSGTASALQSTTRVVRVDAAPVANAGADQFVSASEVQFDGAGSADPDGTITEWLWDFGDGSTGQGPNPRHVYARPGVYEVSVRVRDDSGAPLNVARDRMRVTVNAAPIADAGRPQVVAPGEEFLLSGRGSIDPDGAISEYLWTFPDGGQATGERAAHQISDPGLYRIGLTVTDDFPGPPAQDEAETLITVNAQPVAVAGADRLVAPGDSLVFDAGQSFDPDGQIISYRWEFDDLGVPLDAQRVERAYDAPGTWSAQLVVTDDSGVLNAVADDDVTIRVNSAPVADAGDPVISDGLIVTLDGSGSADADGDPLIYRWDMGDGSGPIFGKTISHTYDKAGKFPVTLLVDDGTGLSNALSTDATTVSVRARPMADAGGNRDVCSGQPILFDASASADPDGGLLLYEWDFGDGNTSDLINPTKTYEQPGIYPVTLKIRNETGTDWGTAMDRIAALVREGPISDAGADRTVCSNQQVRLDGSGSTDADGAVNAFAWDFGDGKAANGETPLHIFSRPGTYTVTLTITGEARGGCSPLDSDTAIYKVIAAPELKVETNDRAAQGLDHLMSLSLREGGTDLPLDGVEITWDLGDGTTATGPSLSHVYAEPGEYLVKATAQLPEGSSDSSRICGQLEAVRKIMVNAAPVAELSAPDRASIGEALTFTGLGSFDPDGAIALFEWEFGDGASSVGVDVSHRYTQAGTYPVILRVYDDAGVGNSVVERRHTITVEPAPDPGLALSGQVCPAQDVPWSVQVPEGAAVAWNFGETKAEGAAVSHAFSAPGLYPVSAVLDDGANLPGSQRRIEVYQRVNAAPTALAGADRIVCPGDVVVFDAGASSDLDGKLTEWEWQFSDGEVLTGPRVERVFQSAADIAVTLTVRDDSGAAACDTGRDTARVLVNAAPQLDAGEDRTVSIGGSFDIERFEPARVKDPDGHGVMLDWSFGDGAQATGRVARHGYQSAGTYTVTLTARDSTGLACGVAQDQLQVTATARN</sequence>
<evidence type="ECO:0000256" key="5">
    <source>
        <dbReference type="ARBA" id="ARBA00023136"/>
    </source>
</evidence>
<dbReference type="InterPro" id="IPR022409">
    <property type="entry name" value="PKD/Chitinase_dom"/>
</dbReference>
<feature type="domain" description="PKD" evidence="7">
    <location>
        <begin position="1450"/>
        <end position="1523"/>
    </location>
</feature>
<gene>
    <name evidence="8" type="ORF">QEZ52_03615</name>
</gene>
<feature type="domain" description="PKD" evidence="7">
    <location>
        <begin position="1282"/>
        <end position="1352"/>
    </location>
</feature>
<keyword evidence="5" id="KW-0472">Membrane</keyword>
<feature type="domain" description="PKD" evidence="7">
    <location>
        <begin position="679"/>
        <end position="737"/>
    </location>
</feature>
<keyword evidence="6" id="KW-0732">Signal</keyword>
<evidence type="ECO:0000256" key="1">
    <source>
        <dbReference type="ARBA" id="ARBA00004141"/>
    </source>
</evidence>
<dbReference type="InterPro" id="IPR013783">
    <property type="entry name" value="Ig-like_fold"/>
</dbReference>
<proteinExistence type="predicted"/>
<reference evidence="8 9" key="1">
    <citation type="submission" date="2023-04" db="EMBL/GenBank/DDBJ databases">
        <title>Complete genome sequence of Alisedimentitalea scapharcae.</title>
        <authorList>
            <person name="Rong J.-C."/>
            <person name="Yi M.-L."/>
            <person name="Zhao Q."/>
        </authorList>
    </citation>
    <scope>NUCLEOTIDE SEQUENCE [LARGE SCALE GENOMIC DNA]</scope>
    <source>
        <strain evidence="8 9">KCTC 42119</strain>
    </source>
</reference>
<feature type="domain" description="PKD" evidence="7">
    <location>
        <begin position="837"/>
        <end position="925"/>
    </location>
</feature>
<feature type="domain" description="PKD" evidence="7">
    <location>
        <begin position="489"/>
        <end position="565"/>
    </location>
</feature>
<dbReference type="RefSeq" id="WP_406648052.1">
    <property type="nucleotide sequence ID" value="NZ_CP123584.1"/>
</dbReference>
<dbReference type="EMBL" id="CP123584">
    <property type="protein sequence ID" value="WZK89653.1"/>
    <property type="molecule type" value="Genomic_DNA"/>
</dbReference>
<dbReference type="Proteomes" id="UP001623232">
    <property type="component" value="Chromosome"/>
</dbReference>
<dbReference type="PANTHER" id="PTHR46730">
    <property type="entry name" value="POLYCYSTIN-1"/>
    <property type="match status" value="1"/>
</dbReference>
<protein>
    <submittedName>
        <fullName evidence="8">PKD domain-containing protein</fullName>
    </submittedName>
</protein>
<feature type="domain" description="PKD" evidence="7">
    <location>
        <begin position="1560"/>
        <end position="1611"/>
    </location>
</feature>
<keyword evidence="4" id="KW-1133">Transmembrane helix</keyword>
<feature type="domain" description="PKD" evidence="7">
    <location>
        <begin position="345"/>
        <end position="380"/>
    </location>
</feature>
<feature type="domain" description="PKD" evidence="7">
    <location>
        <begin position="576"/>
        <end position="658"/>
    </location>
</feature>
<keyword evidence="2" id="KW-0812">Transmembrane</keyword>
<feature type="signal peptide" evidence="6">
    <location>
        <begin position="1"/>
        <end position="29"/>
    </location>
</feature>
<evidence type="ECO:0000256" key="3">
    <source>
        <dbReference type="ARBA" id="ARBA00022737"/>
    </source>
</evidence>
<dbReference type="InterPro" id="IPR035986">
    <property type="entry name" value="PKD_dom_sf"/>
</dbReference>
<accession>A0ABZ2XVC8</accession>
<dbReference type="Pfam" id="PF18911">
    <property type="entry name" value="PKD_4"/>
    <property type="match status" value="13"/>
</dbReference>
<feature type="chain" id="PRO_5047236237" evidence="6">
    <location>
        <begin position="30"/>
        <end position="1629"/>
    </location>
</feature>
<evidence type="ECO:0000256" key="2">
    <source>
        <dbReference type="ARBA" id="ARBA00022692"/>
    </source>
</evidence>
<evidence type="ECO:0000256" key="4">
    <source>
        <dbReference type="ARBA" id="ARBA00022989"/>
    </source>
</evidence>
<keyword evidence="3" id="KW-0677">Repeat</keyword>
<dbReference type="Pfam" id="PF00801">
    <property type="entry name" value="PKD"/>
    <property type="match status" value="1"/>
</dbReference>
<feature type="domain" description="PKD" evidence="7">
    <location>
        <begin position="1012"/>
        <end position="1082"/>
    </location>
</feature>
<organism evidence="8 9">
    <name type="scientific">Aliisedimentitalea scapharcae</name>
    <dbReference type="NCBI Taxonomy" id="1524259"/>
    <lineage>
        <taxon>Bacteria</taxon>
        <taxon>Pseudomonadati</taxon>
        <taxon>Pseudomonadota</taxon>
        <taxon>Alphaproteobacteria</taxon>
        <taxon>Rhodobacterales</taxon>
        <taxon>Roseobacteraceae</taxon>
        <taxon>Aliisedimentitalea</taxon>
    </lineage>
</organism>
<dbReference type="PROSITE" id="PS50093">
    <property type="entry name" value="PKD"/>
    <property type="match status" value="15"/>
</dbReference>
<feature type="domain" description="PKD" evidence="7">
    <location>
        <begin position="948"/>
        <end position="1005"/>
    </location>
</feature>